<reference evidence="2" key="1">
    <citation type="submission" date="2018-12" db="EMBL/GenBank/DDBJ databases">
        <title>Tengunoibacter tsumagoiensis gen. nov., sp. nov., Dictyobacter kobayashii sp. nov., D. alpinus sp. nov., and D. joshuensis sp. nov. and description of Dictyobacteraceae fam. nov. within the order Ktedonobacterales isolated from Tengu-no-mugimeshi.</title>
        <authorList>
            <person name="Wang C.M."/>
            <person name="Zheng Y."/>
            <person name="Sakai Y."/>
            <person name="Toyoda A."/>
            <person name="Minakuchi Y."/>
            <person name="Abe K."/>
            <person name="Yokota A."/>
            <person name="Yabe S."/>
        </authorList>
    </citation>
    <scope>NUCLEOTIDE SEQUENCE [LARGE SCALE GENOMIC DNA]</scope>
    <source>
        <strain evidence="2">Uno11</strain>
    </source>
</reference>
<comment type="caution">
    <text evidence="1">The sequence shown here is derived from an EMBL/GenBank/DDBJ whole genome shotgun (WGS) entry which is preliminary data.</text>
</comment>
<keyword evidence="2" id="KW-1185">Reference proteome</keyword>
<protein>
    <recommendedName>
        <fullName evidence="3">Arrestin-like N-terminal domain-containing protein</fullName>
    </recommendedName>
</protein>
<dbReference type="Proteomes" id="UP000287188">
    <property type="component" value="Unassembled WGS sequence"/>
</dbReference>
<organism evidence="1 2">
    <name type="scientific">Dictyobacter kobayashii</name>
    <dbReference type="NCBI Taxonomy" id="2014872"/>
    <lineage>
        <taxon>Bacteria</taxon>
        <taxon>Bacillati</taxon>
        <taxon>Chloroflexota</taxon>
        <taxon>Ktedonobacteria</taxon>
        <taxon>Ktedonobacterales</taxon>
        <taxon>Dictyobacteraceae</taxon>
        <taxon>Dictyobacter</taxon>
    </lineage>
</organism>
<gene>
    <name evidence="1" type="ORF">KDK_80970</name>
</gene>
<accession>A0A402AZ04</accession>
<evidence type="ECO:0000313" key="1">
    <source>
        <dbReference type="EMBL" id="GCE24297.1"/>
    </source>
</evidence>
<name>A0A402AZ04_9CHLR</name>
<proteinExistence type="predicted"/>
<sequence>MPDLNFEVTAAEVIPFAAVPTLGFTLAITNKVPAEQISSIALRCQLQIAAPQRRYSREEQEHLQDVFGTAERWRETLRSFLWLHISTIVPSFREQTTLTLPVACTYDFEVLSTKYLAALQDGNVPCSSYLAAPFSIKMSTITCR</sequence>
<evidence type="ECO:0008006" key="3">
    <source>
        <dbReference type="Google" id="ProtNLM"/>
    </source>
</evidence>
<dbReference type="Pfam" id="PF19562">
    <property type="entry name" value="DUF6084"/>
    <property type="match status" value="1"/>
</dbReference>
<evidence type="ECO:0000313" key="2">
    <source>
        <dbReference type="Proteomes" id="UP000287188"/>
    </source>
</evidence>
<dbReference type="EMBL" id="BIFS01000002">
    <property type="protein sequence ID" value="GCE24297.1"/>
    <property type="molecule type" value="Genomic_DNA"/>
</dbReference>
<dbReference type="InterPro" id="IPR045730">
    <property type="entry name" value="DUF6084"/>
</dbReference>
<dbReference type="AlphaFoldDB" id="A0A402AZ04"/>